<sequence length="60" mass="6580">NDIAKFGRTKKTTSSSIITIARIKTKNLVEEKSNAVTNMLIKKTINHTVPNIETGPGLKN</sequence>
<comment type="caution">
    <text evidence="1">The sequence shown here is derived from an EMBL/GenBank/DDBJ whole genome shotgun (WGS) entry which is preliminary data.</text>
</comment>
<dbReference type="EMBL" id="BARS01019020">
    <property type="protein sequence ID" value="GAF86799.1"/>
    <property type="molecule type" value="Genomic_DNA"/>
</dbReference>
<protein>
    <submittedName>
        <fullName evidence="1">Uncharacterized protein</fullName>
    </submittedName>
</protein>
<name>X0T0L8_9ZZZZ</name>
<feature type="non-terminal residue" evidence="1">
    <location>
        <position position="1"/>
    </location>
</feature>
<proteinExistence type="predicted"/>
<organism evidence="1">
    <name type="scientific">marine sediment metagenome</name>
    <dbReference type="NCBI Taxonomy" id="412755"/>
    <lineage>
        <taxon>unclassified sequences</taxon>
        <taxon>metagenomes</taxon>
        <taxon>ecological metagenomes</taxon>
    </lineage>
</organism>
<accession>X0T0L8</accession>
<evidence type="ECO:0000313" key="1">
    <source>
        <dbReference type="EMBL" id="GAF86799.1"/>
    </source>
</evidence>
<gene>
    <name evidence="1" type="ORF">S01H1_30866</name>
</gene>
<reference evidence="1" key="1">
    <citation type="journal article" date="2014" name="Front. Microbiol.">
        <title>High frequency of phylogenetically diverse reductive dehalogenase-homologous genes in deep subseafloor sedimentary metagenomes.</title>
        <authorList>
            <person name="Kawai M."/>
            <person name="Futagami T."/>
            <person name="Toyoda A."/>
            <person name="Takaki Y."/>
            <person name="Nishi S."/>
            <person name="Hori S."/>
            <person name="Arai W."/>
            <person name="Tsubouchi T."/>
            <person name="Morono Y."/>
            <person name="Uchiyama I."/>
            <person name="Ito T."/>
            <person name="Fujiyama A."/>
            <person name="Inagaki F."/>
            <person name="Takami H."/>
        </authorList>
    </citation>
    <scope>NUCLEOTIDE SEQUENCE</scope>
    <source>
        <strain evidence="1">Expedition CK06-06</strain>
    </source>
</reference>
<dbReference type="AlphaFoldDB" id="X0T0L8"/>